<dbReference type="InterPro" id="IPR024078">
    <property type="entry name" value="LmbE-like_dom_sf"/>
</dbReference>
<evidence type="ECO:0000313" key="2">
    <source>
        <dbReference type="Proteomes" id="UP000325255"/>
    </source>
</evidence>
<protein>
    <submittedName>
        <fullName evidence="1">PIG-L family deacetylase</fullName>
    </submittedName>
</protein>
<sequence length="244" mass="25790">MARTVAAVLAAFPACGLDDVVAGTAPVLVLAPHPDDETLGCGGLIATLRARGQRVHVAVLTDGSGSHPDSRRFPPARLARLRAREVTAALQVLGVRAEDISFLGCLDGAVPRAGPAFRGIAATLLALLRVSGARTLLTTWIHDPHPDHQAAAKLAWLACRDAGARLAWFPIWGWRLDSAAIPGPAPRGVRLDIGAHLPAKRRAIAAHASQTSALIADDPRGLRLPPDVVALFETPWETFIFPET</sequence>
<gene>
    <name evidence="1" type="ORF">F1189_27790</name>
</gene>
<name>A0A5M6IKB0_9PROT</name>
<dbReference type="PANTHER" id="PTHR12993">
    <property type="entry name" value="N-ACETYLGLUCOSAMINYL-PHOSPHATIDYLINOSITOL DE-N-ACETYLASE-RELATED"/>
    <property type="match status" value="1"/>
</dbReference>
<dbReference type="SUPFAM" id="SSF102588">
    <property type="entry name" value="LmbE-like"/>
    <property type="match status" value="1"/>
</dbReference>
<organism evidence="1 2">
    <name type="scientific">Rhodovastum atsumiense</name>
    <dbReference type="NCBI Taxonomy" id="504468"/>
    <lineage>
        <taxon>Bacteria</taxon>
        <taxon>Pseudomonadati</taxon>
        <taxon>Pseudomonadota</taxon>
        <taxon>Alphaproteobacteria</taxon>
        <taxon>Acetobacterales</taxon>
        <taxon>Acetobacteraceae</taxon>
        <taxon>Rhodovastum</taxon>
    </lineage>
</organism>
<comment type="caution">
    <text evidence="1">The sequence shown here is derived from an EMBL/GenBank/DDBJ whole genome shotgun (WGS) entry which is preliminary data.</text>
</comment>
<dbReference type="InterPro" id="IPR003737">
    <property type="entry name" value="GlcNAc_PI_deacetylase-related"/>
</dbReference>
<keyword evidence="2" id="KW-1185">Reference proteome</keyword>
<dbReference type="Gene3D" id="3.40.50.10320">
    <property type="entry name" value="LmbE-like"/>
    <property type="match status" value="1"/>
</dbReference>
<dbReference type="EMBL" id="VWPK01000071">
    <property type="protein sequence ID" value="KAA5608691.1"/>
    <property type="molecule type" value="Genomic_DNA"/>
</dbReference>
<dbReference type="PANTHER" id="PTHR12993:SF29">
    <property type="entry name" value="BLR3841 PROTEIN"/>
    <property type="match status" value="1"/>
</dbReference>
<accession>A0A5M6IKB0</accession>
<dbReference type="Pfam" id="PF02585">
    <property type="entry name" value="PIG-L"/>
    <property type="match status" value="1"/>
</dbReference>
<reference evidence="1 2" key="1">
    <citation type="submission" date="2019-09" db="EMBL/GenBank/DDBJ databases">
        <title>Genome sequence of Rhodovastum atsumiense, a diverse member of the Acetobacteraceae family of non-sulfur purple photosynthetic bacteria.</title>
        <authorList>
            <person name="Meyer T."/>
            <person name="Kyndt J."/>
        </authorList>
    </citation>
    <scope>NUCLEOTIDE SEQUENCE [LARGE SCALE GENOMIC DNA]</scope>
    <source>
        <strain evidence="1 2">DSM 21279</strain>
    </source>
</reference>
<proteinExistence type="predicted"/>
<dbReference type="RefSeq" id="WP_150045141.1">
    <property type="nucleotide sequence ID" value="NZ_OW485601.1"/>
</dbReference>
<dbReference type="GO" id="GO:0016811">
    <property type="term" value="F:hydrolase activity, acting on carbon-nitrogen (but not peptide) bonds, in linear amides"/>
    <property type="evidence" value="ECO:0007669"/>
    <property type="project" value="TreeGrafter"/>
</dbReference>
<dbReference type="OrthoDB" id="9790023at2"/>
<dbReference type="Proteomes" id="UP000325255">
    <property type="component" value="Unassembled WGS sequence"/>
</dbReference>
<evidence type="ECO:0000313" key="1">
    <source>
        <dbReference type="EMBL" id="KAA5608691.1"/>
    </source>
</evidence>
<dbReference type="AlphaFoldDB" id="A0A5M6IKB0"/>